<name>A0A7S2T138_9CHLO</name>
<accession>A0A7S2T138</accession>
<evidence type="ECO:0000313" key="4">
    <source>
        <dbReference type="EMBL" id="CAD9715585.1"/>
    </source>
</evidence>
<feature type="signal peptide" evidence="1">
    <location>
        <begin position="1"/>
        <end position="24"/>
    </location>
</feature>
<dbReference type="SUPFAM" id="SSF53474">
    <property type="entry name" value="alpha/beta-Hydrolases"/>
    <property type="match status" value="1"/>
</dbReference>
<evidence type="ECO:0000256" key="1">
    <source>
        <dbReference type="SAM" id="SignalP"/>
    </source>
</evidence>
<protein>
    <recommendedName>
        <fullName evidence="5">Chlorophyllase</fullName>
    </recommendedName>
</protein>
<evidence type="ECO:0000313" key="3">
    <source>
        <dbReference type="EMBL" id="CAD9715584.1"/>
    </source>
</evidence>
<dbReference type="Gene3D" id="3.40.50.1820">
    <property type="entry name" value="alpha/beta hydrolase"/>
    <property type="match status" value="1"/>
</dbReference>
<keyword evidence="1" id="KW-0732">Signal</keyword>
<dbReference type="EMBL" id="HBHL01006933">
    <property type="protein sequence ID" value="CAD9715585.1"/>
    <property type="molecule type" value="Transcribed_RNA"/>
</dbReference>
<dbReference type="AlphaFoldDB" id="A0A7S2T138"/>
<proteinExistence type="predicted"/>
<dbReference type="PANTHER" id="PTHR33428">
    <property type="entry name" value="CHLOROPHYLLASE-2, CHLOROPLASTIC"/>
    <property type="match status" value="1"/>
</dbReference>
<dbReference type="InterPro" id="IPR017395">
    <property type="entry name" value="Chlorophyllase-like"/>
</dbReference>
<dbReference type="InterPro" id="IPR029058">
    <property type="entry name" value="AB_hydrolase_fold"/>
</dbReference>
<organism evidence="3">
    <name type="scientific">Chloropicon primus</name>
    <dbReference type="NCBI Taxonomy" id="1764295"/>
    <lineage>
        <taxon>Eukaryota</taxon>
        <taxon>Viridiplantae</taxon>
        <taxon>Chlorophyta</taxon>
        <taxon>Chloropicophyceae</taxon>
        <taxon>Chloropicales</taxon>
        <taxon>Chloropicaceae</taxon>
        <taxon>Chloropicon</taxon>
    </lineage>
</organism>
<evidence type="ECO:0000313" key="2">
    <source>
        <dbReference type="EMBL" id="CAD9715583.1"/>
    </source>
</evidence>
<dbReference type="EMBL" id="HBHL01006932">
    <property type="protein sequence ID" value="CAD9715584.1"/>
    <property type="molecule type" value="Transcribed_RNA"/>
</dbReference>
<dbReference type="Pfam" id="PF07224">
    <property type="entry name" value="Chlorophyllase"/>
    <property type="match status" value="1"/>
</dbReference>
<dbReference type="PANTHER" id="PTHR33428:SF14">
    <property type="entry name" value="CARBOXYLESTERASE TYPE B DOMAIN-CONTAINING PROTEIN"/>
    <property type="match status" value="1"/>
</dbReference>
<dbReference type="EMBL" id="HBHL01006931">
    <property type="protein sequence ID" value="CAD9715583.1"/>
    <property type="molecule type" value="Transcribed_RNA"/>
</dbReference>
<dbReference type="PROSITE" id="PS51257">
    <property type="entry name" value="PROKAR_LIPOPROTEIN"/>
    <property type="match status" value="1"/>
</dbReference>
<feature type="chain" id="PRO_5036212029" description="Chlorophyllase" evidence="1">
    <location>
        <begin position="25"/>
        <end position="354"/>
    </location>
</feature>
<gene>
    <name evidence="2" type="ORF">CPRI1469_LOCUS4438</name>
    <name evidence="3" type="ORF">CPRI1469_LOCUS4439</name>
    <name evidence="4" type="ORF">CPRI1469_LOCUS4440</name>
</gene>
<sequence>MVKTHATSRLLAITLALLACSAMAIRPLEDAHSPPGRSLLDVGQYDVRKTYFSSPHSLVVLTPSARNGTEPTGRETYPAIIFAHGLCGPVGDYEAILEAIAGQGFIVVANREQLRCGPSWRQLFTFNPFGNLKAAANGGVMVENLRKEVDFLLNWNQTPAFDGERIGLVGHSMGGGAVIDLAAELASSHPGLVKAVAAIAPWNGIGAKGAPRPSRVAHEIKAPLLLICSNMDQLVPCSGEIGSYTGASKNPMAKGLFNTLFKGTDDTWFGGVEAIKEDAMRGESNVTYVDLPDGGHFALAGISKEQLEGIGEEWGQPKMLVDMMLASGEINLGNPEDTGEEVREDVIDFLKQHL</sequence>
<evidence type="ECO:0008006" key="5">
    <source>
        <dbReference type="Google" id="ProtNLM"/>
    </source>
</evidence>
<reference evidence="3" key="1">
    <citation type="submission" date="2021-01" db="EMBL/GenBank/DDBJ databases">
        <authorList>
            <person name="Corre E."/>
            <person name="Pelletier E."/>
            <person name="Niang G."/>
            <person name="Scheremetjew M."/>
            <person name="Finn R."/>
            <person name="Kale V."/>
            <person name="Holt S."/>
            <person name="Cochrane G."/>
            <person name="Meng A."/>
            <person name="Brown T."/>
            <person name="Cohen L."/>
        </authorList>
    </citation>
    <scope>NUCLEOTIDE SEQUENCE</scope>
    <source>
        <strain evidence="3">CCMP1205</strain>
    </source>
</reference>